<evidence type="ECO:0000313" key="2">
    <source>
        <dbReference type="EMBL" id="CAK6982948.1"/>
    </source>
</evidence>
<feature type="non-terminal residue" evidence="2">
    <location>
        <position position="101"/>
    </location>
</feature>
<dbReference type="AlphaFoldDB" id="A0AAV1QHD6"/>
<proteinExistence type="predicted"/>
<gene>
    <name evidence="2" type="ORF">FSCOSCO3_A019178</name>
</gene>
<reference evidence="2 3" key="1">
    <citation type="submission" date="2024-01" db="EMBL/GenBank/DDBJ databases">
        <authorList>
            <person name="Alioto T."/>
            <person name="Alioto T."/>
            <person name="Gomez Garrido J."/>
        </authorList>
    </citation>
    <scope>NUCLEOTIDE SEQUENCE [LARGE SCALE GENOMIC DNA]</scope>
</reference>
<feature type="repeat" description="CSPG" evidence="1">
    <location>
        <begin position="4"/>
        <end position="101"/>
    </location>
</feature>
<keyword evidence="3" id="KW-1185">Reference proteome</keyword>
<comment type="caution">
    <text evidence="2">The sequence shown here is derived from an EMBL/GenBank/DDBJ whole genome shotgun (WGS) entry which is preliminary data.</text>
</comment>
<protein>
    <submittedName>
        <fullName evidence="2">LOW QUALITY PROTEIN: extracellular matrix protein FRAS1</fullName>
    </submittedName>
</protein>
<name>A0AAV1QHD6_SCOSC</name>
<dbReference type="Proteomes" id="UP001314229">
    <property type="component" value="Unassembled WGS sequence"/>
</dbReference>
<dbReference type="PROSITE" id="PS51854">
    <property type="entry name" value="CSPG"/>
    <property type="match status" value="1"/>
</dbReference>
<dbReference type="Pfam" id="PF16184">
    <property type="entry name" value="Cadherin_3"/>
    <property type="match status" value="1"/>
</dbReference>
<sequence length="101" mass="11394">NTQPPTLQVNGSLLVPIGGFAPLPRTLLKVKDRDSPSERLIFQLVQGPGNGRLVLFRGEEEAGEEKEGRRKAGRELSKDDTFTWEELRAGRVRFRHQKDKA</sequence>
<evidence type="ECO:0000256" key="1">
    <source>
        <dbReference type="PROSITE-ProRule" id="PRU01201"/>
    </source>
</evidence>
<evidence type="ECO:0000313" key="3">
    <source>
        <dbReference type="Proteomes" id="UP001314229"/>
    </source>
</evidence>
<feature type="non-terminal residue" evidence="2">
    <location>
        <position position="1"/>
    </location>
</feature>
<accession>A0AAV1QHD6</accession>
<organism evidence="2 3">
    <name type="scientific">Scomber scombrus</name>
    <name type="common">Atlantic mackerel</name>
    <name type="synonym">Scomber vernalis</name>
    <dbReference type="NCBI Taxonomy" id="13677"/>
    <lineage>
        <taxon>Eukaryota</taxon>
        <taxon>Metazoa</taxon>
        <taxon>Chordata</taxon>
        <taxon>Craniata</taxon>
        <taxon>Vertebrata</taxon>
        <taxon>Euteleostomi</taxon>
        <taxon>Actinopterygii</taxon>
        <taxon>Neopterygii</taxon>
        <taxon>Teleostei</taxon>
        <taxon>Neoteleostei</taxon>
        <taxon>Acanthomorphata</taxon>
        <taxon>Pelagiaria</taxon>
        <taxon>Scombriformes</taxon>
        <taxon>Scombridae</taxon>
        <taxon>Scomber</taxon>
    </lineage>
</organism>
<dbReference type="InterPro" id="IPR039005">
    <property type="entry name" value="CSPG_rpt"/>
</dbReference>
<dbReference type="EMBL" id="CAWUFR010001147">
    <property type="protein sequence ID" value="CAK6982948.1"/>
    <property type="molecule type" value="Genomic_DNA"/>
</dbReference>